<dbReference type="RefSeq" id="WP_151536387.1">
    <property type="nucleotide sequence ID" value="NZ_WBOS01000012.1"/>
</dbReference>
<reference evidence="5 6" key="1">
    <citation type="journal article" date="2016" name="Antonie Van Leeuwenhoek">
        <title>Bacillus depressus sp. nov., isolated from soil of a sunflower field.</title>
        <authorList>
            <person name="Wei X."/>
            <person name="Xin D."/>
            <person name="Xin Y."/>
            <person name="Zhang H."/>
            <person name="Wang T."/>
            <person name="Zhang J."/>
        </authorList>
    </citation>
    <scope>NUCLEOTIDE SEQUENCE [LARGE SCALE GENOMIC DNA]</scope>
    <source>
        <strain evidence="5 6">BZ1</strain>
    </source>
</reference>
<evidence type="ECO:0000259" key="3">
    <source>
        <dbReference type="Pfam" id="PF11258"/>
    </source>
</evidence>
<name>A0A6L3V2P2_9BACI</name>
<organism evidence="5 6">
    <name type="scientific">Cytobacillus depressus</name>
    <dbReference type="NCBI Taxonomy" id="1602942"/>
    <lineage>
        <taxon>Bacteria</taxon>
        <taxon>Bacillati</taxon>
        <taxon>Bacillota</taxon>
        <taxon>Bacilli</taxon>
        <taxon>Bacillales</taxon>
        <taxon>Bacillaceae</taxon>
        <taxon>Cytobacillus</taxon>
    </lineage>
</organism>
<dbReference type="InterPro" id="IPR035328">
    <property type="entry name" value="DUF3048_C"/>
</dbReference>
<feature type="signal peptide" evidence="2">
    <location>
        <begin position="1"/>
        <end position="22"/>
    </location>
</feature>
<dbReference type="PROSITE" id="PS51257">
    <property type="entry name" value="PROKAR_LIPOPROTEIN"/>
    <property type="match status" value="1"/>
</dbReference>
<dbReference type="Pfam" id="PF17479">
    <property type="entry name" value="DUF3048_C"/>
    <property type="match status" value="1"/>
</dbReference>
<feature type="domain" description="DUF3048" evidence="3">
    <location>
        <begin position="58"/>
        <end position="199"/>
    </location>
</feature>
<keyword evidence="2" id="KW-0732">Signal</keyword>
<evidence type="ECO:0000256" key="2">
    <source>
        <dbReference type="SAM" id="SignalP"/>
    </source>
</evidence>
<feature type="chain" id="PRO_5026720193" evidence="2">
    <location>
        <begin position="23"/>
        <end position="355"/>
    </location>
</feature>
<proteinExistence type="predicted"/>
<dbReference type="Proteomes" id="UP000481030">
    <property type="component" value="Unassembled WGS sequence"/>
</dbReference>
<evidence type="ECO:0000313" key="5">
    <source>
        <dbReference type="EMBL" id="KAB2331186.1"/>
    </source>
</evidence>
<gene>
    <name evidence="5" type="ORF">F7731_19125</name>
</gene>
<feature type="domain" description="DUF3048" evidence="4">
    <location>
        <begin position="235"/>
        <end position="336"/>
    </location>
</feature>
<protein>
    <submittedName>
        <fullName evidence="5">DUF3048 domain-containing protein</fullName>
    </submittedName>
</protein>
<accession>A0A6L3V2P2</accession>
<evidence type="ECO:0000313" key="6">
    <source>
        <dbReference type="Proteomes" id="UP000481030"/>
    </source>
</evidence>
<dbReference type="Gene3D" id="3.50.90.10">
    <property type="entry name" value="YerB-like"/>
    <property type="match status" value="1"/>
</dbReference>
<dbReference type="Pfam" id="PF11258">
    <property type="entry name" value="DUF3048"/>
    <property type="match status" value="1"/>
</dbReference>
<sequence>MLKKWLAGFAAAILLVSGCSKNDQTVIDEDGQNGEEQGKTDEQIDSSNEVKFPYQFPLTGMGTDKQANGRAIAVMINNHPEARPQSGLGQADIVYELLAEGDVTRFLAIYQSEQPEKIGPIRSARDYYIELAKGYDSLYIAHGYSPDAKELLDKGYIDNLNGMAYDGTLFYRATDRKAPHNSYSSFENFLKGAEQRNYQMNNAPSKLSFLTEKEVEALHGEEAKSVMVSYFNSKLFNSIYEYDEALQKYKRYSNGELTADHETGEPVLIDNIFIVETDHQVIDNAGRRAINLTSGGRGYLLQKGQWREVKWQNIDGRILPVLNGQQVGFVPGKTWINVVPSNPGLEQTVSFDVSE</sequence>
<dbReference type="AlphaFoldDB" id="A0A6L3V2P2"/>
<dbReference type="OrthoDB" id="9779102at2"/>
<feature type="region of interest" description="Disordered" evidence="1">
    <location>
        <begin position="26"/>
        <end position="46"/>
    </location>
</feature>
<comment type="caution">
    <text evidence="5">The sequence shown here is derived from an EMBL/GenBank/DDBJ whole genome shotgun (WGS) entry which is preliminary data.</text>
</comment>
<dbReference type="InterPro" id="IPR021416">
    <property type="entry name" value="DUF3048_N"/>
</dbReference>
<dbReference type="SUPFAM" id="SSF159774">
    <property type="entry name" value="YerB-like"/>
    <property type="match status" value="1"/>
</dbReference>
<keyword evidence="6" id="KW-1185">Reference proteome</keyword>
<dbReference type="EMBL" id="WBOS01000012">
    <property type="protein sequence ID" value="KAB2331186.1"/>
    <property type="molecule type" value="Genomic_DNA"/>
</dbReference>
<dbReference type="InterPro" id="IPR023158">
    <property type="entry name" value="YerB-like_sf"/>
</dbReference>
<evidence type="ECO:0000259" key="4">
    <source>
        <dbReference type="Pfam" id="PF17479"/>
    </source>
</evidence>
<evidence type="ECO:0000256" key="1">
    <source>
        <dbReference type="SAM" id="MobiDB-lite"/>
    </source>
</evidence>